<dbReference type="SUPFAM" id="SSF48613">
    <property type="entry name" value="Heme oxygenase-like"/>
    <property type="match status" value="1"/>
</dbReference>
<dbReference type="RefSeq" id="WP_278223363.1">
    <property type="nucleotide sequence ID" value="NZ_JAKZMO010000028.1"/>
</dbReference>
<dbReference type="InterPro" id="IPR016084">
    <property type="entry name" value="Haem_Oase-like_multi-hlx"/>
</dbReference>
<dbReference type="EMBL" id="JAKZMO010000028">
    <property type="protein sequence ID" value="MDG5486090.1"/>
    <property type="molecule type" value="Genomic_DNA"/>
</dbReference>
<dbReference type="Proteomes" id="UP001154266">
    <property type="component" value="Unassembled WGS sequence"/>
</dbReference>
<dbReference type="InterPro" id="IPR050967">
    <property type="entry name" value="Thiamine_Salvage_TenA"/>
</dbReference>
<keyword evidence="4" id="KW-1185">Reference proteome</keyword>
<gene>
    <name evidence="3" type="ORF">MNO81_25125</name>
</gene>
<dbReference type="CDD" id="cd19368">
    <property type="entry name" value="TenA_C_AtTH2-like"/>
    <property type="match status" value="1"/>
</dbReference>
<dbReference type="Gene3D" id="1.20.910.10">
    <property type="entry name" value="Heme oxygenase-like"/>
    <property type="match status" value="1"/>
</dbReference>
<evidence type="ECO:0000256" key="1">
    <source>
        <dbReference type="ARBA" id="ARBA00004948"/>
    </source>
</evidence>
<evidence type="ECO:0000313" key="4">
    <source>
        <dbReference type="Proteomes" id="UP001154266"/>
    </source>
</evidence>
<dbReference type="InterPro" id="IPR004305">
    <property type="entry name" value="Thiaminase-2/PQQC"/>
</dbReference>
<dbReference type="PANTHER" id="PTHR43198:SF2">
    <property type="entry name" value="SI:CH1073-67J19.1-RELATED"/>
    <property type="match status" value="1"/>
</dbReference>
<reference evidence="3" key="1">
    <citation type="journal article" date="2023" name="Environ. Microbiol.">
        <title>The 2-methylpropene degradation pathway in Mycobacteriaceae family strains.</title>
        <authorList>
            <person name="Helbich S."/>
            <person name="Barrantes I."/>
            <person name="Dos Anjos Borges L.G."/>
            <person name="Pieper D.H."/>
            <person name="Vainshtein Y."/>
            <person name="Sohn K."/>
            <person name="Engesser K.H."/>
        </authorList>
    </citation>
    <scope>NUCLEOTIDE SEQUENCE</scope>
    <source>
        <strain evidence="3">IBE100</strain>
    </source>
</reference>
<proteinExistence type="predicted"/>
<dbReference type="Pfam" id="PF03070">
    <property type="entry name" value="TENA_THI-4"/>
    <property type="match status" value="1"/>
</dbReference>
<feature type="domain" description="Thiaminase-2/PQQC" evidence="2">
    <location>
        <begin position="18"/>
        <end position="177"/>
    </location>
</feature>
<comment type="caution">
    <text evidence="3">The sequence shown here is derived from an EMBL/GenBank/DDBJ whole genome shotgun (WGS) entry which is preliminary data.</text>
</comment>
<organism evidence="3 4">
    <name type="scientific">Mycolicibacterium gadium</name>
    <name type="common">Mycobacterium gadium</name>
    <dbReference type="NCBI Taxonomy" id="1794"/>
    <lineage>
        <taxon>Bacteria</taxon>
        <taxon>Bacillati</taxon>
        <taxon>Actinomycetota</taxon>
        <taxon>Actinomycetes</taxon>
        <taxon>Mycobacteriales</taxon>
        <taxon>Mycobacteriaceae</taxon>
        <taxon>Mycolicibacterium</taxon>
    </lineage>
</organism>
<protein>
    <submittedName>
        <fullName evidence="3">TenA family protein</fullName>
    </submittedName>
</protein>
<sequence>MSLSDRLWSANGDLAAAALAHPFVRGLGDGSLDREVFAGYVAQDAFFLESFARAYALALARSTDTPTLIALAGLISGVAGELGLHNSYAARWGIDMAGIEPSPATLAYTDFLLATAATGGLGVTLSAMTPCMRLYAWLGTSLDADAAGPYAEWVQTYSDPGFESLASRLEGLLDQHADDGVAVRQAYRRAMVLEVAFFESALSR</sequence>
<comment type="pathway">
    <text evidence="1">Cofactor biosynthesis; thiamine diphosphate biosynthesis.</text>
</comment>
<evidence type="ECO:0000313" key="3">
    <source>
        <dbReference type="EMBL" id="MDG5486090.1"/>
    </source>
</evidence>
<accession>A0ABT6GYH0</accession>
<dbReference type="PANTHER" id="PTHR43198">
    <property type="entry name" value="BIFUNCTIONAL TH2 PROTEIN"/>
    <property type="match status" value="1"/>
</dbReference>
<name>A0ABT6GYH0_MYCGU</name>
<evidence type="ECO:0000259" key="2">
    <source>
        <dbReference type="Pfam" id="PF03070"/>
    </source>
</evidence>